<sequence>MEQADLRHWENKCVQEEAPQCTASCPLHVDVRTFCSLMAQRRWDKAWTILAKTLPLPGVLARLCNGPCKSHCVRKDAGGAIAMDSLERFCADNAKPVAPPRPLPNRKKTVAVVGTTLTGLCAAWEMARRGFDVTLISSDIANSLAYLPIDSLPEGTVERELANLEKLGVVVNDKETLSAKLITSLIETYDAVFLDSDAAPALSTEYGTPDDLTFGTQITGLFVSPKGETSAILQAACGRRAANSIERFTQGVSLVSNRELEGPYPTRLFTSLEGVEVQAPLIDSGNCTELEARDEAKRCIQCECMECVKQCEYLKHFKSYPKIYARQIYNNESIVMGTRQANSMINSCMLCGLCETICPEDFSMADVCLAARRTLVEQGNMPPSAHDFALRDMAFANGEKCTLVRHAPGTDTSEYLFFPGCQLTASDPDGVERAYADLRARMDNVGLFLHCCGAPAKWSGRETLTNYVMTELRTGWESLGKPKIIAACPSCIKELREGLPDAEILSHWSILSALGVPETALKATATFAINDPCAARHDKVVQDDVRALLDKLQVTVVEPPLTGETTQCCGYGGLLSEANPQLADIVTRQRAGTMDEDIVTYCVMCRDMMAKTGKGAIHIYDLLYPETGNRADRAAPGYSARRENRVHLKEALLSGVWQDADDIPALPHESVVVQYTDKAAAIMEERRILHTDVQKVLYAASQSGKRFVHSESGHLLASFRPVVVTYWVEYEPVDDGYLVHKSWSHRMHIKGAKA</sequence>
<proteinExistence type="predicted"/>
<dbReference type="InterPro" id="IPR028261">
    <property type="entry name" value="DPD_II"/>
</dbReference>
<dbReference type="EMBL" id="AP024485">
    <property type="protein sequence ID" value="BCS88047.1"/>
    <property type="molecule type" value="Genomic_DNA"/>
</dbReference>
<keyword evidence="1" id="KW-0004">4Fe-4S</keyword>
<dbReference type="PANTHER" id="PTHR43255">
    <property type="entry name" value="IRON-SULFUR-BINDING OXIDOREDUCTASE FADF-RELATED-RELATED"/>
    <property type="match status" value="1"/>
</dbReference>
<dbReference type="InterPro" id="IPR036188">
    <property type="entry name" value="FAD/NAD-bd_sf"/>
</dbReference>
<evidence type="ECO:0000256" key="2">
    <source>
        <dbReference type="ARBA" id="ARBA00022723"/>
    </source>
</evidence>
<dbReference type="SUPFAM" id="SSF51735">
    <property type="entry name" value="NAD(P)-binding Rossmann-fold domains"/>
    <property type="match status" value="1"/>
</dbReference>
<dbReference type="PROSITE" id="PS00198">
    <property type="entry name" value="4FE4S_FER_1"/>
    <property type="match status" value="1"/>
</dbReference>
<dbReference type="Pfam" id="PF13534">
    <property type="entry name" value="Fer4_17"/>
    <property type="match status" value="1"/>
</dbReference>
<keyword evidence="8" id="KW-1185">Reference proteome</keyword>
<dbReference type="NCBIfam" id="NF045663">
    <property type="entry name" value="diclust_near_Sec"/>
    <property type="match status" value="1"/>
</dbReference>
<evidence type="ECO:0000256" key="5">
    <source>
        <dbReference type="ARBA" id="ARBA00023014"/>
    </source>
</evidence>
<dbReference type="InterPro" id="IPR004017">
    <property type="entry name" value="Cys_rich_dom"/>
</dbReference>
<evidence type="ECO:0000256" key="3">
    <source>
        <dbReference type="ARBA" id="ARBA00023002"/>
    </source>
</evidence>
<protein>
    <recommendedName>
        <fullName evidence="6">4Fe-4S ferredoxin-type domain-containing protein</fullName>
    </recommendedName>
</protein>
<reference evidence="7" key="1">
    <citation type="journal article" date="2022" name="Arch. Microbiol.">
        <title>Pseudodesulfovibrio sediminis sp. nov., a mesophilic and neutrophilic sulfate-reducing bacterium isolated from sediment of a brackish lake.</title>
        <authorList>
            <person name="Takahashi A."/>
            <person name="Kojima H."/>
            <person name="Watanabe M."/>
            <person name="Fukui M."/>
        </authorList>
    </citation>
    <scope>NUCLEOTIDE SEQUENCE</scope>
    <source>
        <strain evidence="7">SF6</strain>
    </source>
</reference>
<dbReference type="InterPro" id="IPR009051">
    <property type="entry name" value="Helical_ferredxn"/>
</dbReference>
<keyword evidence="4" id="KW-0408">Iron</keyword>
<dbReference type="Proteomes" id="UP001053296">
    <property type="component" value="Chromosome"/>
</dbReference>
<dbReference type="PROSITE" id="PS51379">
    <property type="entry name" value="4FE4S_FER_2"/>
    <property type="match status" value="1"/>
</dbReference>
<name>A0ABN6ENY9_9BACT</name>
<keyword evidence="2" id="KW-0479">Metal-binding</keyword>
<evidence type="ECO:0000313" key="7">
    <source>
        <dbReference type="EMBL" id="BCS88047.1"/>
    </source>
</evidence>
<accession>A0ABN6ENY9</accession>
<keyword evidence="3" id="KW-0560">Oxidoreductase</keyword>
<dbReference type="InterPro" id="IPR017896">
    <property type="entry name" value="4Fe4S_Fe-S-bd"/>
</dbReference>
<dbReference type="Pfam" id="PF14691">
    <property type="entry name" value="Fer4_20"/>
    <property type="match status" value="1"/>
</dbReference>
<dbReference type="InterPro" id="IPR036291">
    <property type="entry name" value="NAD(P)-bd_dom_sf"/>
</dbReference>
<dbReference type="InterPro" id="IPR017900">
    <property type="entry name" value="4Fe4S_Fe_S_CS"/>
</dbReference>
<dbReference type="SUPFAM" id="SSF46548">
    <property type="entry name" value="alpha-helical ferredoxin"/>
    <property type="match status" value="2"/>
</dbReference>
<dbReference type="RefSeq" id="WP_229595359.1">
    <property type="nucleotide sequence ID" value="NZ_AP024485.1"/>
</dbReference>
<evidence type="ECO:0000313" key="8">
    <source>
        <dbReference type="Proteomes" id="UP001053296"/>
    </source>
</evidence>
<dbReference type="InterPro" id="IPR051460">
    <property type="entry name" value="HdrC_iron-sulfur_subunit"/>
</dbReference>
<feature type="domain" description="4Fe-4S ferredoxin-type" evidence="6">
    <location>
        <begin position="337"/>
        <end position="367"/>
    </location>
</feature>
<gene>
    <name evidence="7" type="ORF">PSDVSF_12890</name>
</gene>
<evidence type="ECO:0000256" key="4">
    <source>
        <dbReference type="ARBA" id="ARBA00023004"/>
    </source>
</evidence>
<dbReference type="Pfam" id="PF02754">
    <property type="entry name" value="CCG"/>
    <property type="match status" value="2"/>
</dbReference>
<keyword evidence="5" id="KW-0411">Iron-sulfur</keyword>
<dbReference type="PANTHER" id="PTHR43255:SF1">
    <property type="entry name" value="IRON-SULFUR-BINDING OXIDOREDUCTASE FADF-RELATED"/>
    <property type="match status" value="1"/>
</dbReference>
<evidence type="ECO:0000256" key="1">
    <source>
        <dbReference type="ARBA" id="ARBA00022485"/>
    </source>
</evidence>
<evidence type="ECO:0000259" key="6">
    <source>
        <dbReference type="PROSITE" id="PS51379"/>
    </source>
</evidence>
<dbReference type="Gene3D" id="3.50.50.60">
    <property type="entry name" value="FAD/NAD(P)-binding domain"/>
    <property type="match status" value="1"/>
</dbReference>
<dbReference type="Gene3D" id="1.10.1060.10">
    <property type="entry name" value="Alpha-helical ferredoxin"/>
    <property type="match status" value="2"/>
</dbReference>
<organism evidence="7 8">
    <name type="scientific">Pseudodesulfovibrio sediminis</name>
    <dbReference type="NCBI Taxonomy" id="2810563"/>
    <lineage>
        <taxon>Bacteria</taxon>
        <taxon>Pseudomonadati</taxon>
        <taxon>Thermodesulfobacteriota</taxon>
        <taxon>Desulfovibrionia</taxon>
        <taxon>Desulfovibrionales</taxon>
        <taxon>Desulfovibrionaceae</taxon>
    </lineage>
</organism>